<dbReference type="Gene3D" id="3.40.1620.10">
    <property type="entry name" value="YefM-like domain"/>
    <property type="match status" value="1"/>
</dbReference>
<name>A0A090AIZ8_9GAMM</name>
<dbReference type="Proteomes" id="UP000031623">
    <property type="component" value="Chromosome"/>
</dbReference>
<gene>
    <name evidence="2" type="ORF">THII_1170</name>
</gene>
<dbReference type="AlphaFoldDB" id="A0A090AIZ8"/>
<comment type="similarity">
    <text evidence="1">Belongs to the phD/YefM antitoxin family.</text>
</comment>
<dbReference type="InterPro" id="IPR036165">
    <property type="entry name" value="YefM-like_sf"/>
</dbReference>
<evidence type="ECO:0000313" key="2">
    <source>
        <dbReference type="EMBL" id="BAP55467.1"/>
    </source>
</evidence>
<reference evidence="2 3" key="1">
    <citation type="journal article" date="2014" name="ISME J.">
        <title>Ecophysiology of Thioploca ingrica as revealed by the complete genome sequence supplemented with proteomic evidence.</title>
        <authorList>
            <person name="Kojima H."/>
            <person name="Ogura Y."/>
            <person name="Yamamoto N."/>
            <person name="Togashi T."/>
            <person name="Mori H."/>
            <person name="Watanabe T."/>
            <person name="Nemoto F."/>
            <person name="Kurokawa K."/>
            <person name="Hayashi T."/>
            <person name="Fukui M."/>
        </authorList>
    </citation>
    <scope>NUCLEOTIDE SEQUENCE [LARGE SCALE GENOMIC DNA]</scope>
</reference>
<dbReference type="EMBL" id="AP014633">
    <property type="protein sequence ID" value="BAP55467.1"/>
    <property type="molecule type" value="Genomic_DNA"/>
</dbReference>
<organism evidence="2 3">
    <name type="scientific">Thioploca ingrica</name>
    <dbReference type="NCBI Taxonomy" id="40754"/>
    <lineage>
        <taxon>Bacteria</taxon>
        <taxon>Pseudomonadati</taxon>
        <taxon>Pseudomonadota</taxon>
        <taxon>Gammaproteobacteria</taxon>
        <taxon>Thiotrichales</taxon>
        <taxon>Thiotrichaceae</taxon>
        <taxon>Thioploca</taxon>
    </lineage>
</organism>
<evidence type="ECO:0000313" key="3">
    <source>
        <dbReference type="Proteomes" id="UP000031623"/>
    </source>
</evidence>
<dbReference type="SUPFAM" id="SSF143120">
    <property type="entry name" value="YefM-like"/>
    <property type="match status" value="1"/>
</dbReference>
<protein>
    <submittedName>
        <fullName evidence="2">Prevent-host-death family protein</fullName>
    </submittedName>
</protein>
<dbReference type="STRING" id="40754.THII_1170"/>
<proteinExistence type="inferred from homology"/>
<dbReference type="KEGG" id="tig:THII_1170"/>
<sequence>MNIYTLSEARQQLSSLLEQAVQLGEVYIRCQDGKTFILKPVQTHQSPLAVPTIKMTISSQEIVDTIREMREKI</sequence>
<keyword evidence="3" id="KW-1185">Reference proteome</keyword>
<dbReference type="HOGENOM" id="CLU_198838_0_0_6"/>
<dbReference type="OrthoDB" id="370795at2"/>
<evidence type="ECO:0000256" key="1">
    <source>
        <dbReference type="ARBA" id="ARBA00009981"/>
    </source>
</evidence>
<accession>A0A090AIZ8</accession>